<dbReference type="Proteomes" id="UP000645828">
    <property type="component" value="Unassembled WGS sequence"/>
</dbReference>
<comment type="caution">
    <text evidence="2">The sequence shown here is derived from an EMBL/GenBank/DDBJ whole genome shotgun (WGS) entry which is preliminary data.</text>
</comment>
<proteinExistence type="predicted"/>
<evidence type="ECO:0000313" key="3">
    <source>
        <dbReference type="Proteomes" id="UP000645828"/>
    </source>
</evidence>
<dbReference type="EMBL" id="CAJHUB010000788">
    <property type="protein sequence ID" value="CAD7693975.1"/>
    <property type="molecule type" value="Genomic_DNA"/>
</dbReference>
<feature type="region of interest" description="Disordered" evidence="1">
    <location>
        <begin position="23"/>
        <end position="77"/>
    </location>
</feature>
<evidence type="ECO:0000313" key="2">
    <source>
        <dbReference type="EMBL" id="CAD7693975.1"/>
    </source>
</evidence>
<name>A0A811ZZH7_NYCPR</name>
<keyword evidence="3" id="KW-1185">Reference proteome</keyword>
<sequence>MGSPHPEQMLPWNSFWKPRRLLSANEPGRPVSHRERRQGFPQLVINRQNRRAGPPPPARPPARRHQGALDSGPQVAPLGARWEGFQRGTVTCPGTQDSYHLQPGFCPALSRGPQPPSDPNVTVPWRVTDHRPPPHTHTQRLALPFLLPPKYGLWTQAPGARPQGGILGLEEDTHTHTRHSLPPACPLPVEVRSLEQNLAPGVSPVSPAPPTPQRLS</sequence>
<gene>
    <name evidence="2" type="ORF">NYPRO_LOCUS26767</name>
</gene>
<accession>A0A811ZZH7</accession>
<protein>
    <submittedName>
        <fullName evidence="2">(raccoon dog) hypothetical protein</fullName>
    </submittedName>
</protein>
<evidence type="ECO:0000256" key="1">
    <source>
        <dbReference type="SAM" id="MobiDB-lite"/>
    </source>
</evidence>
<reference evidence="2" key="1">
    <citation type="submission" date="2020-12" db="EMBL/GenBank/DDBJ databases">
        <authorList>
            <consortium name="Molecular Ecology Group"/>
        </authorList>
    </citation>
    <scope>NUCLEOTIDE SEQUENCE</scope>
    <source>
        <strain evidence="2">TBG_1078</strain>
    </source>
</reference>
<organism evidence="2 3">
    <name type="scientific">Nyctereutes procyonoides</name>
    <name type="common">Raccoon dog</name>
    <name type="synonym">Canis procyonoides</name>
    <dbReference type="NCBI Taxonomy" id="34880"/>
    <lineage>
        <taxon>Eukaryota</taxon>
        <taxon>Metazoa</taxon>
        <taxon>Chordata</taxon>
        <taxon>Craniata</taxon>
        <taxon>Vertebrata</taxon>
        <taxon>Euteleostomi</taxon>
        <taxon>Mammalia</taxon>
        <taxon>Eutheria</taxon>
        <taxon>Laurasiatheria</taxon>
        <taxon>Carnivora</taxon>
        <taxon>Caniformia</taxon>
        <taxon>Canidae</taxon>
        <taxon>Nyctereutes</taxon>
    </lineage>
</organism>
<dbReference type="AlphaFoldDB" id="A0A811ZZH7"/>
<feature type="region of interest" description="Disordered" evidence="1">
    <location>
        <begin position="111"/>
        <end position="139"/>
    </location>
</feature>